<organism evidence="2 3">
    <name type="scientific">Cohnella zeiphila</name>
    <dbReference type="NCBI Taxonomy" id="2761120"/>
    <lineage>
        <taxon>Bacteria</taxon>
        <taxon>Bacillati</taxon>
        <taxon>Bacillota</taxon>
        <taxon>Bacilli</taxon>
        <taxon>Bacillales</taxon>
        <taxon>Paenibacillaceae</taxon>
        <taxon>Cohnella</taxon>
    </lineage>
</organism>
<dbReference type="CDD" id="cd04301">
    <property type="entry name" value="NAT_SF"/>
    <property type="match status" value="1"/>
</dbReference>
<protein>
    <submittedName>
        <fullName evidence="2">GNAT family N-acetyltransferase</fullName>
    </submittedName>
</protein>
<keyword evidence="3" id="KW-1185">Reference proteome</keyword>
<reference evidence="2 3" key="1">
    <citation type="submission" date="2020-08" db="EMBL/GenBank/DDBJ databases">
        <title>Cohnella phylogeny.</title>
        <authorList>
            <person name="Dunlap C."/>
        </authorList>
    </citation>
    <scope>NUCLEOTIDE SEQUENCE [LARGE SCALE GENOMIC DNA]</scope>
    <source>
        <strain evidence="2 3">CBP 2801</strain>
    </source>
</reference>
<dbReference type="InterPro" id="IPR016181">
    <property type="entry name" value="Acyl_CoA_acyltransferase"/>
</dbReference>
<dbReference type="Proteomes" id="UP000564644">
    <property type="component" value="Unassembled WGS sequence"/>
</dbReference>
<dbReference type="Gene3D" id="3.40.630.30">
    <property type="match status" value="1"/>
</dbReference>
<proteinExistence type="predicted"/>
<dbReference type="GO" id="GO:0016747">
    <property type="term" value="F:acyltransferase activity, transferring groups other than amino-acyl groups"/>
    <property type="evidence" value="ECO:0007669"/>
    <property type="project" value="InterPro"/>
</dbReference>
<dbReference type="EMBL" id="JACJVO010000031">
    <property type="protein sequence ID" value="MBB6733852.1"/>
    <property type="molecule type" value="Genomic_DNA"/>
</dbReference>
<comment type="caution">
    <text evidence="2">The sequence shown here is derived from an EMBL/GenBank/DDBJ whole genome shotgun (WGS) entry which is preliminary data.</text>
</comment>
<dbReference type="PROSITE" id="PS51186">
    <property type="entry name" value="GNAT"/>
    <property type="match status" value="1"/>
</dbReference>
<sequence>MLKLRPNRPDDDPFLYELYASTRMEEISMWGWDGQTAQAFLRMQWTAQMHSYSMQYPDLHHRMVLADETLAGRILTSSREDELVLVDISLLPSFRGRGIGGELIERLQEEAAESGRFIKLHVLKENASAIRLYERLGFATVADQGMHWEMRWQDRKEPAPKAR</sequence>
<accession>A0A7X0VXV2</accession>
<dbReference type="Pfam" id="PF00583">
    <property type="entry name" value="Acetyltransf_1"/>
    <property type="match status" value="1"/>
</dbReference>
<dbReference type="InterPro" id="IPR050276">
    <property type="entry name" value="MshD_Acetyltransferase"/>
</dbReference>
<dbReference type="RefSeq" id="WP_185131509.1">
    <property type="nucleotide sequence ID" value="NZ_JACJVO010000031.1"/>
</dbReference>
<feature type="domain" description="N-acetyltransferase" evidence="1">
    <location>
        <begin position="2"/>
        <end position="157"/>
    </location>
</feature>
<dbReference type="PANTHER" id="PTHR43617:SF33">
    <property type="entry name" value="SPORE COAT POLYSACCHARIDE BIOSYNTHESIS PROTEIN SPSD"/>
    <property type="match status" value="1"/>
</dbReference>
<dbReference type="SUPFAM" id="SSF55729">
    <property type="entry name" value="Acyl-CoA N-acyltransferases (Nat)"/>
    <property type="match status" value="1"/>
</dbReference>
<dbReference type="InterPro" id="IPR000182">
    <property type="entry name" value="GNAT_dom"/>
</dbReference>
<dbReference type="AlphaFoldDB" id="A0A7X0VXV2"/>
<evidence type="ECO:0000259" key="1">
    <source>
        <dbReference type="PROSITE" id="PS51186"/>
    </source>
</evidence>
<evidence type="ECO:0000313" key="2">
    <source>
        <dbReference type="EMBL" id="MBB6733852.1"/>
    </source>
</evidence>
<dbReference type="PANTHER" id="PTHR43617">
    <property type="entry name" value="L-AMINO ACID N-ACETYLTRANSFERASE"/>
    <property type="match status" value="1"/>
</dbReference>
<gene>
    <name evidence="2" type="ORF">H7C18_23280</name>
</gene>
<keyword evidence="2" id="KW-0808">Transferase</keyword>
<name>A0A7X0VXV2_9BACL</name>
<evidence type="ECO:0000313" key="3">
    <source>
        <dbReference type="Proteomes" id="UP000564644"/>
    </source>
</evidence>